<feature type="region of interest" description="Disordered" evidence="1">
    <location>
        <begin position="1"/>
        <end position="181"/>
    </location>
</feature>
<keyword evidence="3" id="KW-1185">Reference proteome</keyword>
<name>A0A9W4DIA5_9ACTN</name>
<feature type="compositionally biased region" description="Low complexity" evidence="1">
    <location>
        <begin position="54"/>
        <end position="64"/>
    </location>
</feature>
<feature type="compositionally biased region" description="Basic and acidic residues" evidence="1">
    <location>
        <begin position="78"/>
        <end position="101"/>
    </location>
</feature>
<protein>
    <submittedName>
        <fullName evidence="2">Uncharacterized protein</fullName>
    </submittedName>
</protein>
<evidence type="ECO:0000313" key="3">
    <source>
        <dbReference type="Proteomes" id="UP001152519"/>
    </source>
</evidence>
<feature type="region of interest" description="Disordered" evidence="1">
    <location>
        <begin position="217"/>
        <end position="242"/>
    </location>
</feature>
<dbReference type="EMBL" id="CAJSLV010000001">
    <property type="protein sequence ID" value="CAG6390647.1"/>
    <property type="molecule type" value="Genomic_DNA"/>
</dbReference>
<feature type="compositionally biased region" description="Basic residues" evidence="1">
    <location>
        <begin position="67"/>
        <end position="77"/>
    </location>
</feature>
<accession>A0A9W4DIA5</accession>
<feature type="compositionally biased region" description="Basic residues" evidence="1">
    <location>
        <begin position="102"/>
        <end position="150"/>
    </location>
</feature>
<organism evidence="2 3">
    <name type="scientific">Actinacidiphila cocklensis</name>
    <dbReference type="NCBI Taxonomy" id="887465"/>
    <lineage>
        <taxon>Bacteria</taxon>
        <taxon>Bacillati</taxon>
        <taxon>Actinomycetota</taxon>
        <taxon>Actinomycetes</taxon>
        <taxon>Kitasatosporales</taxon>
        <taxon>Streptomycetaceae</taxon>
        <taxon>Actinacidiphila</taxon>
    </lineage>
</organism>
<gene>
    <name evidence="2" type="ORF">SCOCK_10115</name>
</gene>
<dbReference type="AlphaFoldDB" id="A0A9W4DIA5"/>
<proteinExistence type="predicted"/>
<comment type="caution">
    <text evidence="2">The sequence shown here is derived from an EMBL/GenBank/DDBJ whole genome shotgun (WGS) entry which is preliminary data.</text>
</comment>
<feature type="compositionally biased region" description="Low complexity" evidence="1">
    <location>
        <begin position="35"/>
        <end position="47"/>
    </location>
</feature>
<evidence type="ECO:0000256" key="1">
    <source>
        <dbReference type="SAM" id="MobiDB-lite"/>
    </source>
</evidence>
<reference evidence="2" key="1">
    <citation type="submission" date="2021-05" db="EMBL/GenBank/DDBJ databases">
        <authorList>
            <person name="Arsene-Ploetze F."/>
        </authorList>
    </citation>
    <scope>NUCLEOTIDE SEQUENCE</scope>
    <source>
        <strain evidence="2">DSM 42138</strain>
    </source>
</reference>
<sequence>MGLHDQPRRHHHLGTMGRHQDRRHLPGPRHELLQPLRPGLGRRLPLPARRRAGPGRPRLPGPAHRPQDRRRTHLGRRHLPDALRNRPEQLVHRERHGDAPGHRSRQRHRDGGRAHLPTRLRHRPRGGRAHRVSHVRPARRRLHLHSHRLSRRPDAGAGPGRARPGPALSSPSESAAGHHGRTVGRAAGFCVGSPGRRLRRAEIRVQTAGASALAGVDDVIGKDKAGSRRSCSPRLTRARTPG</sequence>
<evidence type="ECO:0000313" key="2">
    <source>
        <dbReference type="EMBL" id="CAG6390647.1"/>
    </source>
</evidence>
<dbReference type="Proteomes" id="UP001152519">
    <property type="component" value="Unassembled WGS sequence"/>
</dbReference>